<dbReference type="EMBL" id="JAQAGZ010000001">
    <property type="protein sequence ID" value="MCZ8510850.1"/>
    <property type="molecule type" value="Genomic_DNA"/>
</dbReference>
<organism evidence="1 2">
    <name type="scientific">Paenibacillus gyeongsangnamensis</name>
    <dbReference type="NCBI Taxonomy" id="3388067"/>
    <lineage>
        <taxon>Bacteria</taxon>
        <taxon>Bacillati</taxon>
        <taxon>Bacillota</taxon>
        <taxon>Bacilli</taxon>
        <taxon>Bacillales</taxon>
        <taxon>Paenibacillaceae</taxon>
        <taxon>Paenibacillus</taxon>
    </lineage>
</organism>
<evidence type="ECO:0000313" key="1">
    <source>
        <dbReference type="EMBL" id="MCZ8510850.1"/>
    </source>
</evidence>
<proteinExistence type="predicted"/>
<reference evidence="1 2" key="1">
    <citation type="submission" date="2022-12" db="EMBL/GenBank/DDBJ databases">
        <title>Draft genome sequence of Paenibacillus sp. dW9.</title>
        <authorList>
            <person name="Choi E.-W."/>
            <person name="Kim D.-U."/>
        </authorList>
    </citation>
    <scope>NUCLEOTIDE SEQUENCE [LARGE SCALE GENOMIC DNA]</scope>
    <source>
        <strain evidence="2">dW9</strain>
    </source>
</reference>
<dbReference type="RefSeq" id="WP_269879226.1">
    <property type="nucleotide sequence ID" value="NZ_JAQAGZ010000001.1"/>
</dbReference>
<sequence length="212" mass="25243">MKPVYVSHSAYQSFVLQQLRQHYSGGILVLVNSDWPLILRCLITDLSFTATYLRDYYDLRETDGDMRISPEGIPICPIGKKMHRNGYEKKRKRHKWICPLQRGTENLCSKPCTTAKHGRTFHISCKDNPRLFPETPRDSEKWKLIYKRRTTVERSNKREKIDYKLESGRHRSTKMWYIRTYGIIMCQHIDAWYVHQEEKLKELRNLVNLPVA</sequence>
<comment type="caution">
    <text evidence="1">The sequence shown here is derived from an EMBL/GenBank/DDBJ whole genome shotgun (WGS) entry which is preliminary data.</text>
</comment>
<gene>
    <name evidence="1" type="ORF">O9H85_00015</name>
</gene>
<dbReference type="Proteomes" id="UP001527882">
    <property type="component" value="Unassembled WGS sequence"/>
</dbReference>
<protein>
    <recommendedName>
        <fullName evidence="3">Transposase DDE domain-containing protein</fullName>
    </recommendedName>
</protein>
<name>A0ABT4Q2B8_9BACL</name>
<keyword evidence="2" id="KW-1185">Reference proteome</keyword>
<evidence type="ECO:0000313" key="2">
    <source>
        <dbReference type="Proteomes" id="UP001527882"/>
    </source>
</evidence>
<evidence type="ECO:0008006" key="3">
    <source>
        <dbReference type="Google" id="ProtNLM"/>
    </source>
</evidence>
<accession>A0ABT4Q2B8</accession>